<dbReference type="Pfam" id="PF12419">
    <property type="entry name" value="DUF3670"/>
    <property type="match status" value="1"/>
</dbReference>
<keyword evidence="4" id="KW-0808">Transferase</keyword>
<dbReference type="InterPro" id="IPR014001">
    <property type="entry name" value="Helicase_ATP-bd"/>
</dbReference>
<dbReference type="Gene3D" id="3.40.50.10810">
    <property type="entry name" value="Tandem AAA-ATPase domain"/>
    <property type="match status" value="1"/>
</dbReference>
<dbReference type="Pfam" id="PF00271">
    <property type="entry name" value="Helicase_C"/>
    <property type="match status" value="1"/>
</dbReference>
<dbReference type="Proteomes" id="UP000294743">
    <property type="component" value="Unassembled WGS sequence"/>
</dbReference>
<proteinExistence type="predicted"/>
<evidence type="ECO:0000256" key="1">
    <source>
        <dbReference type="ARBA" id="ARBA00022801"/>
    </source>
</evidence>
<dbReference type="PROSITE" id="PS51192">
    <property type="entry name" value="HELICASE_ATP_BIND_1"/>
    <property type="match status" value="1"/>
</dbReference>
<reference evidence="4 5" key="1">
    <citation type="submission" date="2019-03" db="EMBL/GenBank/DDBJ databases">
        <title>Genomic Encyclopedia of Type Strains, Phase IV (KMG-IV): sequencing the most valuable type-strain genomes for metagenomic binning, comparative biology and taxonomic classification.</title>
        <authorList>
            <person name="Goeker M."/>
        </authorList>
    </citation>
    <scope>NUCLEOTIDE SEQUENCE [LARGE SCALE GENOMIC DNA]</scope>
    <source>
        <strain evidence="4 5">DSM 28867</strain>
    </source>
</reference>
<dbReference type="Pfam" id="PF00176">
    <property type="entry name" value="SNF2-rel_dom"/>
    <property type="match status" value="1"/>
</dbReference>
<comment type="caution">
    <text evidence="4">The sequence shown here is derived from an EMBL/GenBank/DDBJ whole genome shotgun (WGS) entry which is preliminary data.</text>
</comment>
<dbReference type="SMART" id="SM00490">
    <property type="entry name" value="HELICc"/>
    <property type="match status" value="1"/>
</dbReference>
<dbReference type="CDD" id="cd18793">
    <property type="entry name" value="SF2_C_SNF"/>
    <property type="match status" value="1"/>
</dbReference>
<dbReference type="InterPro" id="IPR022138">
    <property type="entry name" value="DUF3670"/>
</dbReference>
<dbReference type="InterPro" id="IPR049730">
    <property type="entry name" value="SNF2/RAD54-like_C"/>
</dbReference>
<protein>
    <submittedName>
        <fullName evidence="4">Non-specific serine/threonine protein kinase</fullName>
    </submittedName>
</protein>
<feature type="domain" description="Helicase ATP-binding" evidence="2">
    <location>
        <begin position="418"/>
        <end position="578"/>
    </location>
</feature>
<dbReference type="RefSeq" id="WP_134169808.1">
    <property type="nucleotide sequence ID" value="NZ_SODD01000022.1"/>
</dbReference>
<dbReference type="PROSITE" id="PS51194">
    <property type="entry name" value="HELICASE_CTER"/>
    <property type="match status" value="1"/>
</dbReference>
<dbReference type="GO" id="GO:0016787">
    <property type="term" value="F:hydrolase activity"/>
    <property type="evidence" value="ECO:0007669"/>
    <property type="project" value="UniProtKB-KW"/>
</dbReference>
<dbReference type="InterPro" id="IPR001650">
    <property type="entry name" value="Helicase_C-like"/>
</dbReference>
<dbReference type="SUPFAM" id="SSF52540">
    <property type="entry name" value="P-loop containing nucleoside triphosphate hydrolases"/>
    <property type="match status" value="2"/>
</dbReference>
<dbReference type="PANTHER" id="PTHR10799">
    <property type="entry name" value="SNF2/RAD54 HELICASE FAMILY"/>
    <property type="match status" value="1"/>
</dbReference>
<dbReference type="InterPro" id="IPR000330">
    <property type="entry name" value="SNF2_N"/>
</dbReference>
<dbReference type="EMBL" id="SODD01000022">
    <property type="protein sequence ID" value="TDW16530.1"/>
    <property type="molecule type" value="Genomic_DNA"/>
</dbReference>
<keyword evidence="1" id="KW-0378">Hydrolase</keyword>
<feature type="domain" description="Helicase C-terminal" evidence="3">
    <location>
        <begin position="701"/>
        <end position="858"/>
    </location>
</feature>
<dbReference type="GO" id="GO:0004674">
    <property type="term" value="F:protein serine/threonine kinase activity"/>
    <property type="evidence" value="ECO:0007669"/>
    <property type="project" value="UniProtKB-KW"/>
</dbReference>
<dbReference type="InterPro" id="IPR038718">
    <property type="entry name" value="SNF2-like_sf"/>
</dbReference>
<dbReference type="SMART" id="SM00487">
    <property type="entry name" value="DEXDc"/>
    <property type="match status" value="1"/>
</dbReference>
<sequence length="875" mass="100177">MTKHNKLEFIFTTDSFVVDQPQIVLSHEQEKWKQAFLKNRYYALYQFGLHNTEDSISFSAYYLREIVQTFFREITNSPDLELLRDKAKLKLSKNAMNDLLSKVPFVVGNEYVDKKWIANIIKELLKIFRTEIKAYKGSVNLYITEKSQNLRVPERVFFHLVENKEGEYPFAFLATYATEESKGKVKHVPLAYALTEFKNDRSKLLQLLGCLNKVADVSNLIGGFIESGELFHSLGLDEQEAYQFLKDIPAIEQAGVLCRVPDWWKQKNASVSMNVVLGEKEPTLLGADSLLSLQPKLMVDGVELTRQEVEQLLKESEGLALLKGKWVEVNHEKLQKLLDQIDEVDRDDVSLFEALRMGLHGTDDTEDPDGNVYISNGMWMNKFLHKLRTPSIIKGAKEPSSFLATLRPYQKNGFHWLDYMHQLGLGACIADDMGLGKTVQVLAYLERLRTTKTDAKVLLVVPASLLGNWEKEINKFAPEMDYYILHGKSAKLLELDFKEQSSFLVMTTYGMASRIESIKDEVWDTLVLDEAQAIKNPSTKQTRAIKKLQGRMRIIMTGTPIENNLTNLWSLFDFLNKGLLGTSTEFGDFCKELAKEASGYARLKSIVSPFMLRRLKSDKKIISDLPDKIEMIDHINLSKKQVVLYRKLVDDLGRTLHEVEGINRRGVVLAYLTKFKQLCNHPDQYLGQEIYTPNESGKFEYLRELCETIYEKRERLLIFTQFTEVIPQLQDFLTGIFKQEGLVLHGKTSIKKRQEIVDTFQGEAYVPYVILSLKAGGTGLNLTKASHVIHFDRWWNPAVENQATDRAYRIGQKQNVMVHKFVCRGTIEEKIDALINSKKELAENVIGSGGENWITEMSNQELMDMLKLDTGAGYE</sequence>
<name>A0A4R7ZMT0_9FIRM</name>
<keyword evidence="5" id="KW-1185">Reference proteome</keyword>
<evidence type="ECO:0000259" key="2">
    <source>
        <dbReference type="PROSITE" id="PS51192"/>
    </source>
</evidence>
<evidence type="ECO:0000313" key="5">
    <source>
        <dbReference type="Proteomes" id="UP000294743"/>
    </source>
</evidence>
<evidence type="ECO:0000313" key="4">
    <source>
        <dbReference type="EMBL" id="TDW16530.1"/>
    </source>
</evidence>
<dbReference type="AlphaFoldDB" id="A0A4R7ZMT0"/>
<dbReference type="Gene3D" id="3.40.50.300">
    <property type="entry name" value="P-loop containing nucleotide triphosphate hydrolases"/>
    <property type="match status" value="1"/>
</dbReference>
<dbReference type="InterPro" id="IPR027417">
    <property type="entry name" value="P-loop_NTPase"/>
</dbReference>
<evidence type="ECO:0000259" key="3">
    <source>
        <dbReference type="PROSITE" id="PS51194"/>
    </source>
</evidence>
<keyword evidence="4" id="KW-0723">Serine/threonine-protein kinase</keyword>
<accession>A0A4R7ZMT0</accession>
<organism evidence="4 5">
    <name type="scientific">Breznakia blatticola</name>
    <dbReference type="NCBI Taxonomy" id="1754012"/>
    <lineage>
        <taxon>Bacteria</taxon>
        <taxon>Bacillati</taxon>
        <taxon>Bacillota</taxon>
        <taxon>Erysipelotrichia</taxon>
        <taxon>Erysipelotrichales</taxon>
        <taxon>Erysipelotrichaceae</taxon>
        <taxon>Breznakia</taxon>
    </lineage>
</organism>
<dbReference type="OrthoDB" id="9760715at2"/>
<gene>
    <name evidence="4" type="ORF">EDD63_12212</name>
</gene>
<keyword evidence="4" id="KW-0418">Kinase</keyword>
<dbReference type="GO" id="GO:0005524">
    <property type="term" value="F:ATP binding"/>
    <property type="evidence" value="ECO:0007669"/>
    <property type="project" value="InterPro"/>
</dbReference>